<name>A0A381QTX9_9ZZZZ</name>
<dbReference type="InterPro" id="IPR002912">
    <property type="entry name" value="ACT_dom"/>
</dbReference>
<evidence type="ECO:0000313" key="3">
    <source>
        <dbReference type="EMBL" id="SUZ82394.1"/>
    </source>
</evidence>
<dbReference type="FunFam" id="1.10.3210.10:FF:000001">
    <property type="entry name" value="GTP pyrophosphokinase RelA"/>
    <property type="match status" value="1"/>
</dbReference>
<dbReference type="SUPFAM" id="SSF109604">
    <property type="entry name" value="HD-domain/PDEase-like"/>
    <property type="match status" value="1"/>
</dbReference>
<dbReference type="Pfam" id="PF04607">
    <property type="entry name" value="RelA_SpoT"/>
    <property type="match status" value="1"/>
</dbReference>
<dbReference type="Pfam" id="PF02824">
    <property type="entry name" value="TGS"/>
    <property type="match status" value="1"/>
</dbReference>
<dbReference type="SUPFAM" id="SSF81301">
    <property type="entry name" value="Nucleotidyltransferase"/>
    <property type="match status" value="1"/>
</dbReference>
<dbReference type="Gene3D" id="3.30.70.260">
    <property type="match status" value="1"/>
</dbReference>
<evidence type="ECO:0000256" key="1">
    <source>
        <dbReference type="ARBA" id="ARBA00007476"/>
    </source>
</evidence>
<dbReference type="CDD" id="cd01668">
    <property type="entry name" value="TGS_RSH"/>
    <property type="match status" value="1"/>
</dbReference>
<dbReference type="Pfam" id="PF13328">
    <property type="entry name" value="HD_4"/>
    <property type="match status" value="1"/>
</dbReference>
<proteinExistence type="inferred from homology"/>
<dbReference type="AlphaFoldDB" id="A0A381QTX9"/>
<dbReference type="Gene3D" id="1.10.3210.10">
    <property type="entry name" value="Hypothetical protein af1432"/>
    <property type="match status" value="1"/>
</dbReference>
<dbReference type="CDD" id="cd05399">
    <property type="entry name" value="NT_Rel-Spo_like"/>
    <property type="match status" value="1"/>
</dbReference>
<dbReference type="SUPFAM" id="SSF81271">
    <property type="entry name" value="TGS-like"/>
    <property type="match status" value="1"/>
</dbReference>
<dbReference type="SMART" id="SM00471">
    <property type="entry name" value="HDc"/>
    <property type="match status" value="1"/>
</dbReference>
<dbReference type="InterPro" id="IPR004811">
    <property type="entry name" value="RelA/Spo_fam"/>
</dbReference>
<dbReference type="InterPro" id="IPR033655">
    <property type="entry name" value="TGS_RelA/SpoT"/>
</dbReference>
<dbReference type="EMBL" id="UINC01001505">
    <property type="protein sequence ID" value="SUZ82394.1"/>
    <property type="molecule type" value="Genomic_DNA"/>
</dbReference>
<dbReference type="InterPro" id="IPR012676">
    <property type="entry name" value="TGS-like"/>
</dbReference>
<dbReference type="InterPro" id="IPR012675">
    <property type="entry name" value="Beta-grasp_dom_sf"/>
</dbReference>
<comment type="similarity">
    <text evidence="1">Belongs to the RelA/SpoT family.</text>
</comment>
<dbReference type="GO" id="GO:0015969">
    <property type="term" value="P:guanosine tetraphosphate metabolic process"/>
    <property type="evidence" value="ECO:0007669"/>
    <property type="project" value="InterPro"/>
</dbReference>
<dbReference type="InterPro" id="IPR043519">
    <property type="entry name" value="NT_sf"/>
</dbReference>
<dbReference type="Pfam" id="PF19296">
    <property type="entry name" value="RelA_AH_RIS"/>
    <property type="match status" value="1"/>
</dbReference>
<accession>A0A381QTX9</accession>
<reference evidence="3" key="1">
    <citation type="submission" date="2018-05" db="EMBL/GenBank/DDBJ databases">
        <authorList>
            <person name="Lanie J.A."/>
            <person name="Ng W.-L."/>
            <person name="Kazmierczak K.M."/>
            <person name="Andrzejewski T.M."/>
            <person name="Davidsen T.M."/>
            <person name="Wayne K.J."/>
            <person name="Tettelin H."/>
            <person name="Glass J.I."/>
            <person name="Rusch D."/>
            <person name="Podicherti R."/>
            <person name="Tsui H.-C.T."/>
            <person name="Winkler M.E."/>
        </authorList>
    </citation>
    <scope>NUCLEOTIDE SEQUENCE</scope>
</reference>
<dbReference type="InterPro" id="IPR004095">
    <property type="entry name" value="TGS"/>
</dbReference>
<dbReference type="SMART" id="SM00954">
    <property type="entry name" value="RelA_SpoT"/>
    <property type="match status" value="1"/>
</dbReference>
<sequence>MLVEDKILPKEINNLYKDLVKNSYQKLNEEEKKIIKDSLIIAYNAHEGQLRQSGEPYIYHPLGVAKIVAHNIGLDSDSIAAALLHDVVEDTKLTIKDINKAVGNNIGKIVDGLTKISILRKNRDYSVQAENYRRMLLTLHNDIRVILIKIADRLHNMRTVEYLDDIKKEKIASESLYIYAPLAHRVGLFNLKNELEDLSLKTIEPKTYKTLKNKFDKSQDNQEKYIESFKKLIIESLANQKIKYSIKGRNKSIFSINNKMKNKNISFNEVYDRFAIRIIYTSSKKDEKFIAWKIYSIISDHFTPNPARFKDWITYPKVNGYEALHLTVVGPENRWVEVQIRSERMDEIAEKGYAAHYNYKHGETKQREVDIWLNKLQDVLIDDSQYAIDFVEDFKLNFYSEEIYVFTPKGDLKSIKSGSTALDFAFHVHTDIGAKTRGARVNGKLVPLSHVLKNGDQVDIMTSKNIKPSVNWLDFVVTSKAKSKIKSSLNIEKKRISIEGKEILKRKLKQFKIKLDDKTSSAMMKFFNINASNDLFFSVGNGTIDNKKIKQFVNDYNRSFIRFIKRRIGSNKKKVDKINESVHSIKFDKLIFGKDQESLKYSMANCCNPIPGDSVFGFVSVDDGIKVHKKDCSNSISLRSNYAYRVISAKWIDSQSHEFNTKINLTGIDDLGIISQITSTISDSMNVNMNKISFESNDGLFTGSISLDVKNKVILNKLLKSLKKIKGIEKVSRN</sequence>
<dbReference type="NCBIfam" id="TIGR00691">
    <property type="entry name" value="spoT_relA"/>
    <property type="match status" value="1"/>
</dbReference>
<dbReference type="PANTHER" id="PTHR21262">
    <property type="entry name" value="GUANOSINE-3',5'-BIS DIPHOSPHATE 3'-PYROPHOSPHOHYDROLASE"/>
    <property type="match status" value="1"/>
</dbReference>
<dbReference type="Gene3D" id="3.30.460.10">
    <property type="entry name" value="Beta Polymerase, domain 2"/>
    <property type="match status" value="1"/>
</dbReference>
<evidence type="ECO:0000259" key="2">
    <source>
        <dbReference type="PROSITE" id="PS51880"/>
    </source>
</evidence>
<dbReference type="GO" id="GO:0005886">
    <property type="term" value="C:plasma membrane"/>
    <property type="evidence" value="ECO:0007669"/>
    <property type="project" value="TreeGrafter"/>
</dbReference>
<dbReference type="InterPro" id="IPR003607">
    <property type="entry name" value="HD/PDEase_dom"/>
</dbReference>
<feature type="domain" description="TGS" evidence="2">
    <location>
        <begin position="401"/>
        <end position="462"/>
    </location>
</feature>
<dbReference type="Pfam" id="PF13291">
    <property type="entry name" value="ACT_4"/>
    <property type="match status" value="1"/>
</dbReference>
<dbReference type="PANTHER" id="PTHR21262:SF31">
    <property type="entry name" value="GTP PYROPHOSPHOKINASE"/>
    <property type="match status" value="1"/>
</dbReference>
<gene>
    <name evidence="3" type="ORF">METZ01_LOCUS35248</name>
</gene>
<organism evidence="3">
    <name type="scientific">marine metagenome</name>
    <dbReference type="NCBI Taxonomy" id="408172"/>
    <lineage>
        <taxon>unclassified sequences</taxon>
        <taxon>metagenomes</taxon>
        <taxon>ecological metagenomes</taxon>
    </lineage>
</organism>
<protein>
    <recommendedName>
        <fullName evidence="2">TGS domain-containing protein</fullName>
    </recommendedName>
</protein>
<dbReference type="CDD" id="cd00077">
    <property type="entry name" value="HDc"/>
    <property type="match status" value="1"/>
</dbReference>
<dbReference type="InterPro" id="IPR045600">
    <property type="entry name" value="RelA/SpoT_AH_RIS"/>
</dbReference>
<dbReference type="Gene3D" id="3.10.20.30">
    <property type="match status" value="1"/>
</dbReference>
<dbReference type="PROSITE" id="PS51880">
    <property type="entry name" value="TGS"/>
    <property type="match status" value="1"/>
</dbReference>
<dbReference type="InterPro" id="IPR007685">
    <property type="entry name" value="RelA_SpoT"/>
</dbReference>
<dbReference type="FunFam" id="3.10.20.30:FF:000002">
    <property type="entry name" value="GTP pyrophosphokinase (RelA/SpoT)"/>
    <property type="match status" value="1"/>
</dbReference>